<dbReference type="Gene3D" id="1.25.70.10">
    <property type="entry name" value="Transcription termination factor 3, mitochondrial"/>
    <property type="match status" value="1"/>
</dbReference>
<keyword evidence="5" id="KW-1185">Reference proteome</keyword>
<dbReference type="EMBL" id="JBAMMX010000016">
    <property type="protein sequence ID" value="KAK6925127.1"/>
    <property type="molecule type" value="Genomic_DNA"/>
</dbReference>
<organism evidence="4 5">
    <name type="scientific">Dillenia turbinata</name>
    <dbReference type="NCBI Taxonomy" id="194707"/>
    <lineage>
        <taxon>Eukaryota</taxon>
        <taxon>Viridiplantae</taxon>
        <taxon>Streptophyta</taxon>
        <taxon>Embryophyta</taxon>
        <taxon>Tracheophyta</taxon>
        <taxon>Spermatophyta</taxon>
        <taxon>Magnoliopsida</taxon>
        <taxon>eudicotyledons</taxon>
        <taxon>Gunneridae</taxon>
        <taxon>Pentapetalae</taxon>
        <taxon>Dilleniales</taxon>
        <taxon>Dilleniaceae</taxon>
        <taxon>Dillenia</taxon>
    </lineage>
</organism>
<dbReference type="Proteomes" id="UP001370490">
    <property type="component" value="Unassembled WGS sequence"/>
</dbReference>
<dbReference type="GO" id="GO:0003676">
    <property type="term" value="F:nucleic acid binding"/>
    <property type="evidence" value="ECO:0007669"/>
    <property type="project" value="InterPro"/>
</dbReference>
<keyword evidence="2" id="KW-0806">Transcription termination</keyword>
<comment type="caution">
    <text evidence="4">The sequence shown here is derived from an EMBL/GenBank/DDBJ whole genome shotgun (WGS) entry which is preliminary data.</text>
</comment>
<evidence type="ECO:0000256" key="1">
    <source>
        <dbReference type="ARBA" id="ARBA00007692"/>
    </source>
</evidence>
<dbReference type="SMART" id="SM00733">
    <property type="entry name" value="Mterf"/>
    <property type="match status" value="2"/>
</dbReference>
<dbReference type="InterPro" id="IPR003690">
    <property type="entry name" value="MTERF"/>
</dbReference>
<keyword evidence="2" id="KW-0804">Transcription</keyword>
<dbReference type="Pfam" id="PF02536">
    <property type="entry name" value="mTERF"/>
    <property type="match status" value="2"/>
</dbReference>
<reference evidence="4 5" key="1">
    <citation type="submission" date="2023-12" db="EMBL/GenBank/DDBJ databases">
        <title>A high-quality genome assembly for Dillenia turbinata (Dilleniales).</title>
        <authorList>
            <person name="Chanderbali A."/>
        </authorList>
    </citation>
    <scope>NUCLEOTIDE SEQUENCE [LARGE SCALE GENOMIC DNA]</scope>
    <source>
        <strain evidence="4">LSX21</strain>
        <tissue evidence="4">Leaf</tissue>
    </source>
</reference>
<evidence type="ECO:0000313" key="4">
    <source>
        <dbReference type="EMBL" id="KAK6925127.1"/>
    </source>
</evidence>
<evidence type="ECO:0000256" key="2">
    <source>
        <dbReference type="ARBA" id="ARBA00022472"/>
    </source>
</evidence>
<keyword evidence="2" id="KW-0805">Transcription regulation</keyword>
<evidence type="ECO:0000256" key="3">
    <source>
        <dbReference type="ARBA" id="ARBA00022946"/>
    </source>
</evidence>
<sequence length="315" mass="36600">MRISKDRSLRWLYLSQKRYIEKILKTFNMDKAKVCGESVSLNSKKRTLTGSIVDNTAFSRHFKLLCFGIEKHVLVGYTDADIAGDIDSHLEFRNGNELVVIQNVFELSRRFELDPIEFNEKIQALRNLEFRVGAVIRVLEEFPKVIMLNEPELLRRVEFLDGIGISMNDIDRVCNLFPGILWSGIGRDVIRDEVVRELRLLGMELGEFSRCLELLRTLKCRAAIKDEIFSYGAFKAVFEAKLRIDCLCRHGLIHREALKVLWLEPRTILHDLEGIERKIKFLVNKMKMNIACLVETPEYLGVNFEKDIVPRRNVI</sequence>
<proteinExistence type="inferred from homology"/>
<dbReference type="PANTHER" id="PTHR13068:SF23">
    <property type="entry name" value="TRANSCRIPTION TERMINATION FACTOR MTERF15, MITOCHONDRIAL"/>
    <property type="match status" value="1"/>
</dbReference>
<dbReference type="AlphaFoldDB" id="A0AAN8Z521"/>
<evidence type="ECO:0000313" key="5">
    <source>
        <dbReference type="Proteomes" id="UP001370490"/>
    </source>
</evidence>
<keyword evidence="3" id="KW-0809">Transit peptide</keyword>
<gene>
    <name evidence="4" type="ORF">RJ641_009453</name>
</gene>
<name>A0AAN8Z521_9MAGN</name>
<dbReference type="InterPro" id="IPR038538">
    <property type="entry name" value="MTERF_sf"/>
</dbReference>
<dbReference type="GO" id="GO:0006353">
    <property type="term" value="P:DNA-templated transcription termination"/>
    <property type="evidence" value="ECO:0007669"/>
    <property type="project" value="UniProtKB-KW"/>
</dbReference>
<protein>
    <submittedName>
        <fullName evidence="4">Transcription termination factor, mitochondrial/chloroplastic</fullName>
    </submittedName>
</protein>
<comment type="similarity">
    <text evidence="1">Belongs to the mTERF family.</text>
</comment>
<accession>A0AAN8Z521</accession>
<dbReference type="PANTHER" id="PTHR13068">
    <property type="entry name" value="CGI-12 PROTEIN-RELATED"/>
    <property type="match status" value="1"/>
</dbReference>